<accession>S5SR49</accession>
<evidence type="ECO:0000313" key="1">
    <source>
        <dbReference type="EMBL" id="AGS33554.1"/>
    </source>
</evidence>
<dbReference type="Proteomes" id="UP000015388">
    <property type="component" value="Chromosome"/>
</dbReference>
<dbReference type="eggNOG" id="ENOG5032SAI">
    <property type="taxonomic scope" value="Bacteria"/>
</dbReference>
<dbReference type="KEGG" id="cmd:B841_00355"/>
<keyword evidence="1" id="KW-0560">Oxidoreductase</keyword>
<dbReference type="RefSeq" id="WP_020933489.1">
    <property type="nucleotide sequence ID" value="NC_021915.1"/>
</dbReference>
<evidence type="ECO:0000313" key="2">
    <source>
        <dbReference type="Proteomes" id="UP000015388"/>
    </source>
</evidence>
<dbReference type="PATRIC" id="fig|1224163.3.peg.71"/>
<dbReference type="GO" id="GO:0004497">
    <property type="term" value="F:monooxygenase activity"/>
    <property type="evidence" value="ECO:0007669"/>
    <property type="project" value="UniProtKB-KW"/>
</dbReference>
<organism evidence="1 2">
    <name type="scientific">Corynebacterium maris DSM 45190</name>
    <dbReference type="NCBI Taxonomy" id="1224163"/>
    <lineage>
        <taxon>Bacteria</taxon>
        <taxon>Bacillati</taxon>
        <taxon>Actinomycetota</taxon>
        <taxon>Actinomycetes</taxon>
        <taxon>Mycobacteriales</taxon>
        <taxon>Corynebacteriaceae</taxon>
        <taxon>Corynebacterium</taxon>
    </lineage>
</organism>
<gene>
    <name evidence="1" type="ORF">B841_00355</name>
</gene>
<dbReference type="Gene3D" id="3.30.70.100">
    <property type="match status" value="1"/>
</dbReference>
<dbReference type="InterPro" id="IPR011008">
    <property type="entry name" value="Dimeric_a/b-barrel"/>
</dbReference>
<dbReference type="STRING" id="1224163.B841_00355"/>
<dbReference type="EMBL" id="CP003924">
    <property type="protein sequence ID" value="AGS33554.1"/>
    <property type="molecule type" value="Genomic_DNA"/>
</dbReference>
<sequence>MAVLLVVEFPSAGPFGAEAATAYDALARDIAEQEGLIWKVWTEAPERNVAGGVYLFTGQATADAYVEMHTRRLAGFGITDVSVTSYEVNEDLSAIDHATLER</sequence>
<proteinExistence type="predicted"/>
<dbReference type="SUPFAM" id="SSF54909">
    <property type="entry name" value="Dimeric alpha+beta barrel"/>
    <property type="match status" value="1"/>
</dbReference>
<dbReference type="HOGENOM" id="CLU_179942_0_0_11"/>
<dbReference type="Pfam" id="PF08803">
    <property type="entry name" value="ydhR"/>
    <property type="match status" value="1"/>
</dbReference>
<name>S5SR49_9CORY</name>
<reference evidence="1 2" key="1">
    <citation type="submission" date="2012-11" db="EMBL/GenBank/DDBJ databases">
        <title>The complete genome sequence of Corynebacterium maris Coryn-1 (=DSM 45190).</title>
        <authorList>
            <person name="Schaffert L."/>
            <person name="Albersmeier A."/>
            <person name="Kalinowski J."/>
            <person name="Ruckert C."/>
        </authorList>
    </citation>
    <scope>NUCLEOTIDE SEQUENCE [LARGE SCALE GENOMIC DNA]</scope>
    <source>
        <strain evidence="2">Coryn-1</strain>
    </source>
</reference>
<keyword evidence="1" id="KW-0503">Monooxygenase</keyword>
<dbReference type="InterPro" id="IPR014910">
    <property type="entry name" value="YdhR"/>
</dbReference>
<keyword evidence="2" id="KW-1185">Reference proteome</keyword>
<dbReference type="PANTHER" id="PTHR39169">
    <property type="match status" value="1"/>
</dbReference>
<dbReference type="AlphaFoldDB" id="S5SR49"/>
<protein>
    <submittedName>
        <fullName evidence="1">Monooxygenase</fullName>
    </submittedName>
</protein>
<dbReference type="NCBIfam" id="NF008333">
    <property type="entry name" value="PRK11118.1"/>
    <property type="match status" value="1"/>
</dbReference>
<dbReference type="OrthoDB" id="1440627at2"/>
<dbReference type="PANTHER" id="PTHR39169:SF1">
    <property type="entry name" value="MONOOXYGENASE YDHR-RELATED"/>
    <property type="match status" value="1"/>
</dbReference>